<dbReference type="InterPro" id="IPR003594">
    <property type="entry name" value="HATPase_dom"/>
</dbReference>
<gene>
    <name evidence="3" type="ORF">BSZ37_13270</name>
</gene>
<sequence>MPELRRPRHIESVADLCEAAVELVREAGWAEHDVTRVALAIGEAVANAVEHGGGDEVLVEFDADARRLAVRVADGGPGLAPERLDRAALPDDPAATCGRGLFILQHVTDDVDVDASGALRFIIRPTG</sequence>
<accession>A0A271J2Z3</accession>
<dbReference type="Pfam" id="PF13581">
    <property type="entry name" value="HATPase_c_2"/>
    <property type="match status" value="1"/>
</dbReference>
<dbReference type="EMBL" id="MQWD01000001">
    <property type="protein sequence ID" value="PAP77335.1"/>
    <property type="molecule type" value="Genomic_DNA"/>
</dbReference>
<dbReference type="PANTHER" id="PTHR35526">
    <property type="entry name" value="ANTI-SIGMA-F FACTOR RSBW-RELATED"/>
    <property type="match status" value="1"/>
</dbReference>
<dbReference type="Gene3D" id="3.30.565.10">
    <property type="entry name" value="Histidine kinase-like ATPase, C-terminal domain"/>
    <property type="match status" value="1"/>
</dbReference>
<dbReference type="GO" id="GO:0004674">
    <property type="term" value="F:protein serine/threonine kinase activity"/>
    <property type="evidence" value="ECO:0007669"/>
    <property type="project" value="UniProtKB-KW"/>
</dbReference>
<feature type="domain" description="Histidine kinase/HSP90-like ATPase" evidence="2">
    <location>
        <begin position="10"/>
        <end position="116"/>
    </location>
</feature>
<evidence type="ECO:0000313" key="4">
    <source>
        <dbReference type="Proteomes" id="UP000216339"/>
    </source>
</evidence>
<dbReference type="InterPro" id="IPR050267">
    <property type="entry name" value="Anti-sigma-factor_SerPK"/>
</dbReference>
<dbReference type="SUPFAM" id="SSF55874">
    <property type="entry name" value="ATPase domain of HSP90 chaperone/DNA topoisomerase II/histidine kinase"/>
    <property type="match status" value="1"/>
</dbReference>
<evidence type="ECO:0000256" key="1">
    <source>
        <dbReference type="ARBA" id="ARBA00022527"/>
    </source>
</evidence>
<organism evidence="3 4">
    <name type="scientific">Rubrivirga marina</name>
    <dbReference type="NCBI Taxonomy" id="1196024"/>
    <lineage>
        <taxon>Bacteria</taxon>
        <taxon>Pseudomonadati</taxon>
        <taxon>Rhodothermota</taxon>
        <taxon>Rhodothermia</taxon>
        <taxon>Rhodothermales</taxon>
        <taxon>Rubricoccaceae</taxon>
        <taxon>Rubrivirga</taxon>
    </lineage>
</organism>
<protein>
    <recommendedName>
        <fullName evidence="2">Histidine kinase/HSP90-like ATPase domain-containing protein</fullName>
    </recommendedName>
</protein>
<evidence type="ECO:0000259" key="2">
    <source>
        <dbReference type="Pfam" id="PF13581"/>
    </source>
</evidence>
<comment type="caution">
    <text evidence="3">The sequence shown here is derived from an EMBL/GenBank/DDBJ whole genome shotgun (WGS) entry which is preliminary data.</text>
</comment>
<reference evidence="3 4" key="1">
    <citation type="submission" date="2016-11" db="EMBL/GenBank/DDBJ databases">
        <title>Study of marine rhodopsin-containing bacteria.</title>
        <authorList>
            <person name="Yoshizawa S."/>
            <person name="Kumagai Y."/>
            <person name="Kogure K."/>
        </authorList>
    </citation>
    <scope>NUCLEOTIDE SEQUENCE [LARGE SCALE GENOMIC DNA]</scope>
    <source>
        <strain evidence="3 4">SAORIC-28</strain>
    </source>
</reference>
<dbReference type="Proteomes" id="UP000216339">
    <property type="component" value="Unassembled WGS sequence"/>
</dbReference>
<evidence type="ECO:0000313" key="3">
    <source>
        <dbReference type="EMBL" id="PAP77335.1"/>
    </source>
</evidence>
<keyword evidence="1" id="KW-0723">Serine/threonine-protein kinase</keyword>
<dbReference type="CDD" id="cd16936">
    <property type="entry name" value="HATPase_RsbW-like"/>
    <property type="match status" value="1"/>
</dbReference>
<dbReference type="AlphaFoldDB" id="A0A271J2Z3"/>
<proteinExistence type="predicted"/>
<keyword evidence="4" id="KW-1185">Reference proteome</keyword>
<keyword evidence="1" id="KW-0808">Transferase</keyword>
<dbReference type="PANTHER" id="PTHR35526:SF3">
    <property type="entry name" value="ANTI-SIGMA-F FACTOR RSBW"/>
    <property type="match status" value="1"/>
</dbReference>
<keyword evidence="1" id="KW-0418">Kinase</keyword>
<name>A0A271J2Z3_9BACT</name>
<dbReference type="InterPro" id="IPR036890">
    <property type="entry name" value="HATPase_C_sf"/>
</dbReference>